<sequence>MQIDITFDPTNLGMKWNFIGNPYPSAIDFVAFQLANSAIIDGAAYFWSQATPPSEDAPGNSKLNLSQNDYAVFTIGTGGVAGGGPDTPNGYIASGQGFFIPAINRGTATFTNAIRMADNTSNNKFFKQSRSKSLNAPNPLENKLWVNLTSDNGVFQQILVGYVDGATNGNDGLSYDAPKVLQPNFAAALYSHIENDNTKYVIQGKDPQTLSPNEVITLGFINTMSSPALYTFSIDHLQGAFLSSHNIYLKDHALNTLHNLSESGYSFTSAVGAFNNRFELVFQDKALFTAQNHLKNNMLHIMQLNNQQVQFKTAENLNIKTIVIFDVLGRPLYHLKGHSHSETYRLSHLKQTVYIIKTTLSNGAIITKKMVKN</sequence>
<reference evidence="2" key="1">
    <citation type="journal article" date="2014" name="Int. J. Syst. Evol. Microbiol.">
        <title>Complete genome sequence of Corynebacterium casei LMG S-19264T (=DSM 44701T), isolated from a smear-ripened cheese.</title>
        <authorList>
            <consortium name="US DOE Joint Genome Institute (JGI-PGF)"/>
            <person name="Walter F."/>
            <person name="Albersmeier A."/>
            <person name="Kalinowski J."/>
            <person name="Ruckert C."/>
        </authorList>
    </citation>
    <scope>NUCLEOTIDE SEQUENCE</scope>
    <source>
        <strain evidence="2">KCTC 12710</strain>
    </source>
</reference>
<name>A0A918R439_9FLAO</name>
<dbReference type="RefSeq" id="WP_189360953.1">
    <property type="nucleotide sequence ID" value="NZ_BMWZ01000005.1"/>
</dbReference>
<dbReference type="AlphaFoldDB" id="A0A918R439"/>
<evidence type="ECO:0000256" key="1">
    <source>
        <dbReference type="ARBA" id="ARBA00022729"/>
    </source>
</evidence>
<evidence type="ECO:0000313" key="2">
    <source>
        <dbReference type="EMBL" id="GGZ84425.1"/>
    </source>
</evidence>
<keyword evidence="3" id="KW-1185">Reference proteome</keyword>
<proteinExistence type="predicted"/>
<keyword evidence="1" id="KW-0732">Signal</keyword>
<organism evidence="2 3">
    <name type="scientific">Algibacter mikhailovii</name>
    <dbReference type="NCBI Taxonomy" id="425498"/>
    <lineage>
        <taxon>Bacteria</taxon>
        <taxon>Pseudomonadati</taxon>
        <taxon>Bacteroidota</taxon>
        <taxon>Flavobacteriia</taxon>
        <taxon>Flavobacteriales</taxon>
        <taxon>Flavobacteriaceae</taxon>
        <taxon>Algibacter</taxon>
    </lineage>
</organism>
<comment type="caution">
    <text evidence="2">The sequence shown here is derived from an EMBL/GenBank/DDBJ whole genome shotgun (WGS) entry which is preliminary data.</text>
</comment>
<protein>
    <recommendedName>
        <fullName evidence="4">T9SS type A sorting domain-containing protein</fullName>
    </recommendedName>
</protein>
<dbReference type="InterPro" id="IPR026444">
    <property type="entry name" value="Secre_tail"/>
</dbReference>
<accession>A0A918R439</accession>
<dbReference type="NCBIfam" id="TIGR04183">
    <property type="entry name" value="Por_Secre_tail"/>
    <property type="match status" value="1"/>
</dbReference>
<evidence type="ECO:0008006" key="4">
    <source>
        <dbReference type="Google" id="ProtNLM"/>
    </source>
</evidence>
<dbReference type="EMBL" id="BMWZ01000005">
    <property type="protein sequence ID" value="GGZ84425.1"/>
    <property type="molecule type" value="Genomic_DNA"/>
</dbReference>
<dbReference type="Proteomes" id="UP000636004">
    <property type="component" value="Unassembled WGS sequence"/>
</dbReference>
<reference evidence="2" key="2">
    <citation type="submission" date="2020-09" db="EMBL/GenBank/DDBJ databases">
        <authorList>
            <person name="Sun Q."/>
            <person name="Kim S."/>
        </authorList>
    </citation>
    <scope>NUCLEOTIDE SEQUENCE</scope>
    <source>
        <strain evidence="2">KCTC 12710</strain>
    </source>
</reference>
<evidence type="ECO:0000313" key="3">
    <source>
        <dbReference type="Proteomes" id="UP000636004"/>
    </source>
</evidence>
<gene>
    <name evidence="2" type="ORF">GCM10007028_22950</name>
</gene>